<sequence>MNKAFYLLIIGFFCISVSNAQEFSFGIKGGPSYVMGGQITGRVGGGADFGGTVEADSQFKYHGGGFFEVRFNKFLIRPEVIYSAMETEFPFPTQASTYAVEKVSVPLLFGYNVWGPLDIYAGPAYQKILDATLEGNEPDQPVIVQNNPLAAQAGIKASFGRFELDLRYDRTLASKEPYVINIVNGGSDGYGINTADFDDGRLNQILLSISFKIFDSAANPGRRKGGCYF</sequence>
<dbReference type="OrthoDB" id="1421140at2"/>
<dbReference type="EMBL" id="VJVW01000001">
    <property type="protein sequence ID" value="MUP41504.1"/>
    <property type="molecule type" value="Genomic_DNA"/>
</dbReference>
<proteinExistence type="predicted"/>
<keyword evidence="1" id="KW-0732">Signal</keyword>
<feature type="signal peptide" evidence="1">
    <location>
        <begin position="1"/>
        <end position="20"/>
    </location>
</feature>
<gene>
    <name evidence="2" type="ORF">FLP08_02870</name>
</gene>
<evidence type="ECO:0000313" key="3">
    <source>
        <dbReference type="Proteomes" id="UP000460416"/>
    </source>
</evidence>
<accession>A0A7M3SY23</accession>
<feature type="chain" id="PRO_5029899702" evidence="1">
    <location>
        <begin position="21"/>
        <end position="229"/>
    </location>
</feature>
<comment type="caution">
    <text evidence="2">The sequence shown here is derived from an EMBL/GenBank/DDBJ whole genome shotgun (WGS) entry which is preliminary data.</text>
</comment>
<name>A0A7M3SY23_9FLAO</name>
<keyword evidence="3" id="KW-1185">Reference proteome</keyword>
<organism evidence="2 3">
    <name type="scientific">Christiangramia aestuarii</name>
    <dbReference type="NCBI Taxonomy" id="1028746"/>
    <lineage>
        <taxon>Bacteria</taxon>
        <taxon>Pseudomonadati</taxon>
        <taxon>Bacteroidota</taxon>
        <taxon>Flavobacteriia</taxon>
        <taxon>Flavobacteriales</taxon>
        <taxon>Flavobacteriaceae</taxon>
        <taxon>Christiangramia</taxon>
    </lineage>
</organism>
<dbReference type="Proteomes" id="UP000460416">
    <property type="component" value="Unassembled WGS sequence"/>
</dbReference>
<reference evidence="2 3" key="1">
    <citation type="submission" date="2019-07" db="EMBL/GenBank/DDBJ databases">
        <title>Gramella aestuarii sp. nov., isolated from a tidal flat, and emended description of Gramella echinicola.</title>
        <authorList>
            <person name="Liu L."/>
        </authorList>
    </citation>
    <scope>NUCLEOTIDE SEQUENCE [LARGE SCALE GENOMIC DNA]</scope>
    <source>
        <strain evidence="2 3">BS12</strain>
    </source>
</reference>
<dbReference type="AlphaFoldDB" id="A0A7M3SY23"/>
<dbReference type="RefSeq" id="WP_156273838.1">
    <property type="nucleotide sequence ID" value="NZ_BAABGI010000002.1"/>
</dbReference>
<evidence type="ECO:0000256" key="1">
    <source>
        <dbReference type="SAM" id="SignalP"/>
    </source>
</evidence>
<protein>
    <submittedName>
        <fullName evidence="2">PorT family protein</fullName>
    </submittedName>
</protein>
<evidence type="ECO:0000313" key="2">
    <source>
        <dbReference type="EMBL" id="MUP41504.1"/>
    </source>
</evidence>